<dbReference type="PANTHER" id="PTHR40590">
    <property type="entry name" value="CYTOPLASMIC PROTEIN-RELATED"/>
    <property type="match status" value="1"/>
</dbReference>
<accession>A0A923HWW9</accession>
<dbReference type="EMBL" id="JACOFZ010000008">
    <property type="protein sequence ID" value="MBC3882894.1"/>
    <property type="molecule type" value="Genomic_DNA"/>
</dbReference>
<dbReference type="InterPro" id="IPR047111">
    <property type="entry name" value="YbaP-like"/>
</dbReference>
<dbReference type="PANTHER" id="PTHR40590:SF1">
    <property type="entry name" value="CYTOPLASMIC PROTEIN"/>
    <property type="match status" value="1"/>
</dbReference>
<keyword evidence="3" id="KW-1185">Reference proteome</keyword>
<gene>
    <name evidence="2" type="ORF">H8K36_15995</name>
</gene>
<dbReference type="Pfam" id="PF01963">
    <property type="entry name" value="TraB_PrgY_gumN"/>
    <property type="match status" value="1"/>
</dbReference>
<dbReference type="CDD" id="cd14789">
    <property type="entry name" value="Tiki"/>
    <property type="match status" value="1"/>
</dbReference>
<dbReference type="RefSeq" id="WP_186917516.1">
    <property type="nucleotide sequence ID" value="NZ_JACOFZ010000008.1"/>
</dbReference>
<dbReference type="AlphaFoldDB" id="A0A923HWW9"/>
<feature type="chain" id="PRO_5037254404" evidence="1">
    <location>
        <begin position="29"/>
        <end position="322"/>
    </location>
</feature>
<proteinExistence type="predicted"/>
<dbReference type="Proteomes" id="UP000627446">
    <property type="component" value="Unassembled WGS sequence"/>
</dbReference>
<sequence length="322" mass="34946">MFSLTPRLAMLTAVFAFSSLNLAPSANAQTDAKINKTKSVAPSKVKGLLYEIEIPATAAKEGDKKRALKVYLFGSIHVARADFYPMSPAVLKAYKQADTVVVEADVSNTETSSEIVEKLSYASPDKLEKHLSPATWESLKSMTGPNIEQFQRFKPVMVAMGLTISIGQQLGFEPAQGIDLHFILQSRKDKKQLVELEGVSFQGNVLGDLSDAEGDALLAAALDSVRKGEAPKELNRIAETWTQGDAAALGQILRDAGNRDAGSQALMKRLMDDRNAPMIEKIAKLAAEGKKLFVVLGAGHLAGDNSILHLMQKQAWQVKQIR</sequence>
<evidence type="ECO:0000256" key="1">
    <source>
        <dbReference type="SAM" id="SignalP"/>
    </source>
</evidence>
<feature type="signal peptide" evidence="1">
    <location>
        <begin position="1"/>
        <end position="28"/>
    </location>
</feature>
<organism evidence="2 3">
    <name type="scientific">Undibacterium nitidum</name>
    <dbReference type="NCBI Taxonomy" id="2762298"/>
    <lineage>
        <taxon>Bacteria</taxon>
        <taxon>Pseudomonadati</taxon>
        <taxon>Pseudomonadota</taxon>
        <taxon>Betaproteobacteria</taxon>
        <taxon>Burkholderiales</taxon>
        <taxon>Oxalobacteraceae</taxon>
        <taxon>Undibacterium</taxon>
    </lineage>
</organism>
<comment type="caution">
    <text evidence="2">The sequence shown here is derived from an EMBL/GenBank/DDBJ whole genome shotgun (WGS) entry which is preliminary data.</text>
</comment>
<keyword evidence="1" id="KW-0732">Signal</keyword>
<reference evidence="2" key="1">
    <citation type="submission" date="2020-08" db="EMBL/GenBank/DDBJ databases">
        <title>Novel species isolated from subtropical streams in China.</title>
        <authorList>
            <person name="Lu H."/>
        </authorList>
    </citation>
    <scope>NUCLEOTIDE SEQUENCE</scope>
    <source>
        <strain evidence="2">LX22W</strain>
    </source>
</reference>
<protein>
    <submittedName>
        <fullName evidence="2">TraB/GumN family protein</fullName>
    </submittedName>
</protein>
<dbReference type="InterPro" id="IPR002816">
    <property type="entry name" value="TraB/PrgY/GumN_fam"/>
</dbReference>
<evidence type="ECO:0000313" key="2">
    <source>
        <dbReference type="EMBL" id="MBC3882894.1"/>
    </source>
</evidence>
<name>A0A923HWW9_9BURK</name>
<evidence type="ECO:0000313" key="3">
    <source>
        <dbReference type="Proteomes" id="UP000627446"/>
    </source>
</evidence>